<comment type="caution">
    <text evidence="2">The sequence shown here is derived from an EMBL/GenBank/DDBJ whole genome shotgun (WGS) entry which is preliminary data.</text>
</comment>
<dbReference type="EMBL" id="JBGMDY010000005">
    <property type="protein sequence ID" value="KAL2333580.1"/>
    <property type="molecule type" value="Genomic_DNA"/>
</dbReference>
<feature type="coiled-coil region" evidence="1">
    <location>
        <begin position="343"/>
        <end position="370"/>
    </location>
</feature>
<dbReference type="AlphaFoldDB" id="A0ABD1MCR4"/>
<reference evidence="2 3" key="1">
    <citation type="submission" date="2024-08" db="EMBL/GenBank/DDBJ databases">
        <title>Insights into the chromosomal genome structure of Flemingia macrophylla.</title>
        <authorList>
            <person name="Ding Y."/>
            <person name="Zhao Y."/>
            <person name="Bi W."/>
            <person name="Wu M."/>
            <person name="Zhao G."/>
            <person name="Gong Y."/>
            <person name="Li W."/>
            <person name="Zhang P."/>
        </authorList>
    </citation>
    <scope>NUCLEOTIDE SEQUENCE [LARGE SCALE GENOMIC DNA]</scope>
    <source>
        <strain evidence="2">DYQJB</strain>
        <tissue evidence="2">Leaf</tissue>
    </source>
</reference>
<protein>
    <submittedName>
        <fullName evidence="2">Uncharacterized protein</fullName>
    </submittedName>
</protein>
<accession>A0ABD1MCR4</accession>
<dbReference type="Proteomes" id="UP001603857">
    <property type="component" value="Unassembled WGS sequence"/>
</dbReference>
<proteinExistence type="predicted"/>
<evidence type="ECO:0000313" key="3">
    <source>
        <dbReference type="Proteomes" id="UP001603857"/>
    </source>
</evidence>
<organism evidence="2 3">
    <name type="scientific">Flemingia macrophylla</name>
    <dbReference type="NCBI Taxonomy" id="520843"/>
    <lineage>
        <taxon>Eukaryota</taxon>
        <taxon>Viridiplantae</taxon>
        <taxon>Streptophyta</taxon>
        <taxon>Embryophyta</taxon>
        <taxon>Tracheophyta</taxon>
        <taxon>Spermatophyta</taxon>
        <taxon>Magnoliopsida</taxon>
        <taxon>eudicotyledons</taxon>
        <taxon>Gunneridae</taxon>
        <taxon>Pentapetalae</taxon>
        <taxon>rosids</taxon>
        <taxon>fabids</taxon>
        <taxon>Fabales</taxon>
        <taxon>Fabaceae</taxon>
        <taxon>Papilionoideae</taxon>
        <taxon>50 kb inversion clade</taxon>
        <taxon>NPAAA clade</taxon>
        <taxon>indigoferoid/millettioid clade</taxon>
        <taxon>Phaseoleae</taxon>
        <taxon>Flemingia</taxon>
    </lineage>
</organism>
<dbReference type="Pfam" id="PF03004">
    <property type="entry name" value="Transposase_24"/>
    <property type="match status" value="1"/>
</dbReference>
<evidence type="ECO:0000256" key="1">
    <source>
        <dbReference type="SAM" id="Coils"/>
    </source>
</evidence>
<name>A0ABD1MCR4_9FABA</name>
<evidence type="ECO:0000313" key="2">
    <source>
        <dbReference type="EMBL" id="KAL2333580.1"/>
    </source>
</evidence>
<keyword evidence="1" id="KW-0175">Coiled coil</keyword>
<sequence length="377" mass="43000">MQGVALWFQKNPKSLKVTDPETSQFLNRKAKIAAALAALTNDEALATNLQSKYLVFFDRLRVNEPVHSRQQISQSLMSSHSPIMSQKGVTFSGIERSIHSAKRKFKWLVHHDAQIRRTFDHKAFEAFSNAMYRVRRSIDVGSWIPKQKRAELEQKWNDENWKEKARTNANNRNSSDGSLHTGGSIPTFEHFKRLKISADMTPTCWDLFQKTHKTANGDKWVASKAERIATANPRRRRVNLQRKKEECSERLATAASIFLRSSSLRYGENEFLPNEYQRRLSERESHQSSGDGASSSVQYENSIFYDVVRGVNKKGRIFGLGSEAGKYKASSSGSYDGISNSEYEHMKNLVSNLSEENKTLKEQLQSHSELICASQEE</sequence>
<gene>
    <name evidence="2" type="ORF">Fmac_014793</name>
</gene>
<dbReference type="InterPro" id="IPR004252">
    <property type="entry name" value="Probable_transposase_24"/>
</dbReference>
<keyword evidence="3" id="KW-1185">Reference proteome</keyword>